<organism evidence="3 4">
    <name type="scientific">Ignelater luminosus</name>
    <name type="common">Cucubano</name>
    <name type="synonym">Pyrophorus luminosus</name>
    <dbReference type="NCBI Taxonomy" id="2038154"/>
    <lineage>
        <taxon>Eukaryota</taxon>
        <taxon>Metazoa</taxon>
        <taxon>Ecdysozoa</taxon>
        <taxon>Arthropoda</taxon>
        <taxon>Hexapoda</taxon>
        <taxon>Insecta</taxon>
        <taxon>Pterygota</taxon>
        <taxon>Neoptera</taxon>
        <taxon>Endopterygota</taxon>
        <taxon>Coleoptera</taxon>
        <taxon>Polyphaga</taxon>
        <taxon>Elateriformia</taxon>
        <taxon>Elateroidea</taxon>
        <taxon>Elateridae</taxon>
        <taxon>Agrypninae</taxon>
        <taxon>Pyrophorini</taxon>
        <taxon>Ignelater</taxon>
    </lineage>
</organism>
<gene>
    <name evidence="3" type="ORF">ILUMI_01963</name>
</gene>
<keyword evidence="1" id="KW-0472">Membrane</keyword>
<dbReference type="PANTHER" id="PTHR46599">
    <property type="entry name" value="PIGGYBAC TRANSPOSABLE ELEMENT-DERIVED PROTEIN 4"/>
    <property type="match status" value="1"/>
</dbReference>
<name>A0A8K0GGX5_IGNLU</name>
<dbReference type="OrthoDB" id="10038921at2759"/>
<keyword evidence="4" id="KW-1185">Reference proteome</keyword>
<comment type="caution">
    <text evidence="3">The sequence shown here is derived from an EMBL/GenBank/DDBJ whole genome shotgun (WGS) entry which is preliminary data.</text>
</comment>
<proteinExistence type="predicted"/>
<protein>
    <recommendedName>
        <fullName evidence="2">PiggyBac transposable element-derived protein domain-containing protein</fullName>
    </recommendedName>
</protein>
<evidence type="ECO:0000313" key="4">
    <source>
        <dbReference type="Proteomes" id="UP000801492"/>
    </source>
</evidence>
<dbReference type="AlphaFoldDB" id="A0A8K0GGX5"/>
<dbReference type="Pfam" id="PF13843">
    <property type="entry name" value="DDE_Tnp_1_7"/>
    <property type="match status" value="1"/>
</dbReference>
<feature type="domain" description="PiggyBac transposable element-derived protein" evidence="2">
    <location>
        <begin position="13"/>
        <end position="81"/>
    </location>
</feature>
<dbReference type="Proteomes" id="UP000801492">
    <property type="component" value="Unassembled WGS sequence"/>
</dbReference>
<evidence type="ECO:0000313" key="3">
    <source>
        <dbReference type="EMBL" id="KAF2904215.1"/>
    </source>
</evidence>
<keyword evidence="1" id="KW-0812">Transmembrane</keyword>
<evidence type="ECO:0000256" key="1">
    <source>
        <dbReference type="SAM" id="Phobius"/>
    </source>
</evidence>
<reference evidence="3" key="1">
    <citation type="submission" date="2019-08" db="EMBL/GenBank/DDBJ databases">
        <title>The genome of the North American firefly Photinus pyralis.</title>
        <authorList>
            <consortium name="Photinus pyralis genome working group"/>
            <person name="Fallon T.R."/>
            <person name="Sander Lower S.E."/>
            <person name="Weng J.-K."/>
        </authorList>
    </citation>
    <scope>NUCLEOTIDE SEQUENCE</scope>
    <source>
        <strain evidence="3">TRF0915ILg1</strain>
        <tissue evidence="3">Whole body</tissue>
    </source>
</reference>
<feature type="transmembrane region" description="Helical" evidence="1">
    <location>
        <begin position="66"/>
        <end position="84"/>
    </location>
</feature>
<dbReference type="InterPro" id="IPR029526">
    <property type="entry name" value="PGBD"/>
</dbReference>
<keyword evidence="1" id="KW-1133">Transmembrane helix</keyword>
<dbReference type="EMBL" id="VTPC01000819">
    <property type="protein sequence ID" value="KAF2904215.1"/>
    <property type="molecule type" value="Genomic_DNA"/>
</dbReference>
<accession>A0A8K0GGX5</accession>
<dbReference type="PANTHER" id="PTHR46599:SF6">
    <property type="entry name" value="DUAL SPECIFICITY PHOSPHATASE 26"/>
    <property type="match status" value="1"/>
</dbReference>
<sequence length="187" mass="21703">MVSYVPKANRSVILLSSEHRDAAISKKEQKKPEIISHYNAIKGAVDTLDKIVAECSCNKQSRRFPVVLFMNLIDIAAVNAFILWTNLHPEWNFQYLERRRLGWVWFKCRVEEVVENTNCNVTPSNWLSFLEVVQQLKHLGLTYVGTLKKFKREIPPQFVPRKSRKVGKDETLFGYTKNVLNPSLKII</sequence>
<evidence type="ECO:0000259" key="2">
    <source>
        <dbReference type="Pfam" id="PF13843"/>
    </source>
</evidence>